<name>U5H5U5_USTV1</name>
<reference evidence="1 3" key="3">
    <citation type="journal article" date="2015" name="BMC Genomics">
        <title>Sex and parasites: genomic and transcriptomic analysis of Microbotryum lychnidis-dioicae, the biotrophic and plant-castrating anther smut fungus.</title>
        <authorList>
            <person name="Perlin M.H."/>
            <person name="Amselem J."/>
            <person name="Fontanillas E."/>
            <person name="Toh S.S."/>
            <person name="Chen Z."/>
            <person name="Goldberg J."/>
            <person name="Duplessis S."/>
            <person name="Henrissat B."/>
            <person name="Young S."/>
            <person name="Zeng Q."/>
            <person name="Aguileta G."/>
            <person name="Petit E."/>
            <person name="Badouin H."/>
            <person name="Andrews J."/>
            <person name="Razeeq D."/>
            <person name="Gabaldon T."/>
            <person name="Quesneville H."/>
            <person name="Giraud T."/>
            <person name="Hood M.E."/>
            <person name="Schultz D.J."/>
            <person name="Cuomo C.A."/>
        </authorList>
    </citation>
    <scope>NUCLEOTIDE SEQUENCE [LARGE SCALE GENOMIC DNA]</scope>
    <source>
        <strain evidence="1">P1A1 Lamole</strain>
        <strain evidence="3">p1A1 Lamole</strain>
    </source>
</reference>
<dbReference type="Proteomes" id="UP000017200">
    <property type="component" value="Unassembled WGS sequence"/>
</dbReference>
<evidence type="ECO:0000313" key="2">
    <source>
        <dbReference type="EnsemblFungi" id="MVLG_02657T0"/>
    </source>
</evidence>
<dbReference type="EMBL" id="AEIJ01000253">
    <property type="status" value="NOT_ANNOTATED_CDS"/>
    <property type="molecule type" value="Genomic_DNA"/>
</dbReference>
<accession>U5H5U5</accession>
<protein>
    <submittedName>
        <fullName evidence="1 2">Uncharacterized protein</fullName>
    </submittedName>
</protein>
<reference evidence="3" key="1">
    <citation type="submission" date="2010-11" db="EMBL/GenBank/DDBJ databases">
        <title>The genome sequence of Microbotryum violaceum strain p1A1 Lamole.</title>
        <authorList>
            <person name="Cuomo C."/>
            <person name="Perlin M."/>
            <person name="Young S.K."/>
            <person name="Zeng Q."/>
            <person name="Gargeya S."/>
            <person name="Alvarado L."/>
            <person name="Berlin A."/>
            <person name="Chapman S.B."/>
            <person name="Chen Z."/>
            <person name="Freedman E."/>
            <person name="Gellesch M."/>
            <person name="Goldberg J."/>
            <person name="Griggs A."/>
            <person name="Gujja S."/>
            <person name="Heilman E."/>
            <person name="Heiman D."/>
            <person name="Howarth C."/>
            <person name="Mehta T."/>
            <person name="Neiman D."/>
            <person name="Pearson M."/>
            <person name="Roberts A."/>
            <person name="Saif S."/>
            <person name="Shea T."/>
            <person name="Shenoy N."/>
            <person name="Sisk P."/>
            <person name="Stolte C."/>
            <person name="Sykes S."/>
            <person name="White J."/>
            <person name="Yandava C."/>
            <person name="Haas B."/>
            <person name="Nusbaum C."/>
            <person name="Birren B."/>
        </authorList>
    </citation>
    <scope>NUCLEOTIDE SEQUENCE [LARGE SCALE GENOMIC DNA]</scope>
    <source>
        <strain evidence="3">p1A1 Lamole</strain>
    </source>
</reference>
<organism evidence="1">
    <name type="scientific">Microbotryum lychnidis-dioicae (strain p1A1 Lamole / MvSl-1064)</name>
    <name type="common">Anther smut fungus</name>
    <dbReference type="NCBI Taxonomy" id="683840"/>
    <lineage>
        <taxon>Eukaryota</taxon>
        <taxon>Fungi</taxon>
        <taxon>Dikarya</taxon>
        <taxon>Basidiomycota</taxon>
        <taxon>Pucciniomycotina</taxon>
        <taxon>Microbotryomycetes</taxon>
        <taxon>Microbotryales</taxon>
        <taxon>Microbotryaceae</taxon>
        <taxon>Microbotryum</taxon>
    </lineage>
</organism>
<gene>
    <name evidence="1" type="ORF">MVLG_02657</name>
</gene>
<dbReference type="EMBL" id="GL541663">
    <property type="protein sequence ID" value="KDE07084.1"/>
    <property type="molecule type" value="Genomic_DNA"/>
</dbReference>
<dbReference type="AlphaFoldDB" id="U5H5U5"/>
<dbReference type="HOGENOM" id="CLU_1918648_0_0_1"/>
<reference evidence="1" key="2">
    <citation type="submission" date="2010-11" db="EMBL/GenBank/DDBJ databases">
        <authorList>
            <consortium name="The Broad Institute Genome Sequencing Platform"/>
            <person name="Earl A."/>
            <person name="Ward D."/>
            <person name="Feldgarden M."/>
            <person name="Gevers D."/>
            <person name="Butler R."/>
            <person name="Young S.K."/>
            <person name="Zeng Q."/>
            <person name="Gargeya S."/>
            <person name="Fitzgerald M."/>
            <person name="Haas B."/>
            <person name="Abouelleil A."/>
            <person name="Alvarado L."/>
            <person name="Arachchi H.M."/>
            <person name="Berlin A."/>
            <person name="Brown A."/>
            <person name="Chapman S.B."/>
            <person name="Chen Z."/>
            <person name="Dunbar C."/>
            <person name="Freedman E."/>
            <person name="Gearin G."/>
            <person name="Gellesch M."/>
            <person name="Goldberg J."/>
            <person name="Griggs A."/>
            <person name="Gujja S."/>
            <person name="Heilman E."/>
            <person name="Heiman D."/>
            <person name="Howarth C."/>
            <person name="Larson L."/>
            <person name="Lui A."/>
            <person name="MacDonald P.J.P."/>
            <person name="Mehta T."/>
            <person name="Montmayeur A."/>
            <person name="Murphy C."/>
            <person name="Neiman D."/>
            <person name="Pearson M."/>
            <person name="Priest M."/>
            <person name="Roberts A."/>
            <person name="Saif S."/>
            <person name="Shea T."/>
            <person name="Shenoy N."/>
            <person name="Sisk P."/>
            <person name="Stolte C."/>
            <person name="Sykes S."/>
            <person name="White J."/>
            <person name="Yandava C."/>
            <person name="Wortman J."/>
            <person name="Nusbaum C."/>
            <person name="Birren B."/>
        </authorList>
    </citation>
    <scope>NUCLEOTIDE SEQUENCE</scope>
    <source>
        <strain evidence="1">P1A1 Lamole</strain>
    </source>
</reference>
<proteinExistence type="predicted"/>
<reference evidence="2" key="4">
    <citation type="submission" date="2015-06" db="UniProtKB">
        <authorList>
            <consortium name="EnsemblFungi"/>
        </authorList>
    </citation>
    <scope>IDENTIFICATION</scope>
</reference>
<evidence type="ECO:0000313" key="1">
    <source>
        <dbReference type="EMBL" id="KDE07084.1"/>
    </source>
</evidence>
<dbReference type="EnsemblFungi" id="MVLG_02657T0">
    <property type="protein sequence ID" value="MVLG_02657T0"/>
    <property type="gene ID" value="MVLG_02657"/>
</dbReference>
<sequence length="132" mass="14479">MTSISASTSASTSTFSAQMPDASTSVAVTTSDSTALYQSNTFALIDSSSQTELFTIIATGLAMEEWKREEEEKGSKGGAFITQEHDRDGDEILEEVKKIDFFKNNPNICMVHLWAFCLYSVNPVNEFQVSVS</sequence>
<evidence type="ECO:0000313" key="3">
    <source>
        <dbReference type="Proteomes" id="UP000017200"/>
    </source>
</evidence>
<dbReference type="InParanoid" id="U5H5U5"/>
<keyword evidence="3" id="KW-1185">Reference proteome</keyword>